<dbReference type="InterPro" id="IPR022547">
    <property type="entry name" value="ATPase_RavA_C"/>
</dbReference>
<dbReference type="InterPro" id="IPR027417">
    <property type="entry name" value="P-loop_NTPase"/>
</dbReference>
<feature type="binding site" evidence="6">
    <location>
        <position position="232"/>
    </location>
    <ligand>
        <name>ADP</name>
        <dbReference type="ChEBI" id="CHEBI:456216"/>
    </ligand>
</feature>
<evidence type="ECO:0000313" key="8">
    <source>
        <dbReference type="EMBL" id="ACY91052.1"/>
    </source>
</evidence>
<organism evidence="8 9">
    <name type="scientific">Salmonella typhimurium (strain 14028s / SGSC 2262)</name>
    <dbReference type="NCBI Taxonomy" id="588858"/>
    <lineage>
        <taxon>Bacteria</taxon>
        <taxon>Pseudomonadati</taxon>
        <taxon>Pseudomonadota</taxon>
        <taxon>Gammaproteobacteria</taxon>
        <taxon>Enterobacterales</taxon>
        <taxon>Enterobacteriaceae</taxon>
        <taxon>Salmonella</taxon>
    </lineage>
</organism>
<dbReference type="GO" id="GO:0016887">
    <property type="term" value="F:ATP hydrolysis activity"/>
    <property type="evidence" value="ECO:0007669"/>
    <property type="project" value="UniProtKB-UniRule"/>
</dbReference>
<dbReference type="KEGG" id="seo:STM14_4676"/>
<dbReference type="Pfam" id="PF12592">
    <property type="entry name" value="ATPase_RavA_C"/>
    <property type="match status" value="1"/>
</dbReference>
<keyword evidence="2 6" id="KW-0547">Nucleotide-binding</keyword>
<dbReference type="InterPro" id="IPR050513">
    <property type="entry name" value="RavA_ATPases"/>
</dbReference>
<keyword evidence="4 6" id="KW-0067">ATP-binding</keyword>
<sequence>MAQRKINSASDDYSPGGETSILAISMIHLSKGRLFIMAHPHLLAERISRLSSALEKGLYERSHAIRLCLLAALSGESVFLLGPPGIAKSLIARRLKFAFQRARAFEYLMTRFSTPEEVFGPLSIQALKDEGRYERLTTGYLPEAEIVFLDEIWKAGPAILNTLLTAINERHFRNGAFEEKIPMRLLVAASNELPEADSSLEALYDRMLIRLWLDKVQDKANFRSMLVSQQDESDNPVPASLQVSDEEYQQWQKDIGAISLPDPVFELIFTLRQQLDNLPNAPYVSDRRWKKAIRLLQASAFFSGRDAVAPIDLILLKDCLWYDAQSLNLMQQQLEILMTGHAWQQQAMLTRLGGIVQRRLQLQQQQSDKTAFTVIKEGGMFSRRPHYTLPPEASASTLTLLLQKPLKLHDMEVIHITFDRSALELWLTKGGEIRGKLNGIGFAQTLNMEVDNAQHLVVRDISLQGTRLALPGTAEDSMPAEIKQQLETLENDWRQQHTRFSEQQHCLFIHSDWLGRIEASLQDVGEQIRQAKQC</sequence>
<dbReference type="InterPro" id="IPR046898">
    <property type="entry name" value="RavA_LARA_dom"/>
</dbReference>
<dbReference type="Proteomes" id="UP000002695">
    <property type="component" value="Chromosome"/>
</dbReference>
<dbReference type="SUPFAM" id="SSF52540">
    <property type="entry name" value="P-loop containing nucleoside triphosphate hydrolases"/>
    <property type="match status" value="1"/>
</dbReference>
<feature type="binding site" evidence="6">
    <location>
        <position position="87"/>
    </location>
    <ligand>
        <name>ADP</name>
        <dbReference type="ChEBI" id="CHEBI:456216"/>
    </ligand>
</feature>
<dbReference type="FunFam" id="3.40.50.300:FF:000410">
    <property type="entry name" value="ATPase RavA"/>
    <property type="match status" value="1"/>
</dbReference>
<dbReference type="Pfam" id="PF20030">
    <property type="entry name" value="bpMoxR"/>
    <property type="match status" value="1"/>
</dbReference>
<reference evidence="8 9" key="1">
    <citation type="journal article" date="2010" name="J. Bacteriol.">
        <title>Short-term signatures of evolutionary change in the Salmonella enterica serovar typhimurium 14028 genome.</title>
        <authorList>
            <person name="Jarvik T."/>
            <person name="Smillie C."/>
            <person name="Groisman E.A."/>
            <person name="Ochman H."/>
        </authorList>
    </citation>
    <scope>NUCLEOTIDE SEQUENCE [LARGE SCALE GENOMIC DNA]</scope>
    <source>
        <strain evidence="9">14028s / SGSC 2262</strain>
    </source>
</reference>
<dbReference type="InterPro" id="IPR003593">
    <property type="entry name" value="AAA+_ATPase"/>
</dbReference>
<evidence type="ECO:0000256" key="1">
    <source>
        <dbReference type="ARBA" id="ARBA00022490"/>
    </source>
</evidence>
<dbReference type="PATRIC" id="fig|588858.6.peg.4263"/>
<evidence type="ECO:0000256" key="5">
    <source>
        <dbReference type="ARBA" id="ARBA00023186"/>
    </source>
</evidence>
<evidence type="ECO:0000256" key="2">
    <source>
        <dbReference type="ARBA" id="ARBA00022741"/>
    </source>
</evidence>
<dbReference type="PANTHER" id="PTHR32204">
    <property type="entry name" value="ATPASE RAVA"/>
    <property type="match status" value="1"/>
</dbReference>
<dbReference type="GO" id="GO:0005524">
    <property type="term" value="F:ATP binding"/>
    <property type="evidence" value="ECO:0007669"/>
    <property type="project" value="UniProtKB-KW"/>
</dbReference>
<evidence type="ECO:0000313" key="9">
    <source>
        <dbReference type="Proteomes" id="UP000002695"/>
    </source>
</evidence>
<dbReference type="HOGENOM" id="CLU_018678_1_0_6"/>
<feature type="domain" description="AAA+ ATPase" evidence="7">
    <location>
        <begin position="74"/>
        <end position="223"/>
    </location>
</feature>
<dbReference type="Gene3D" id="1.20.58.1510">
    <property type="match status" value="1"/>
</dbReference>
<feature type="binding site" evidence="6">
    <location>
        <position position="88"/>
    </location>
    <ligand>
        <name>ADP</name>
        <dbReference type="ChEBI" id="CHEBI:456216"/>
    </ligand>
</feature>
<comment type="subunit">
    <text evidence="6">Homohexamer. Interacts with ViaA.</text>
</comment>
<dbReference type="InterPro" id="IPR041538">
    <property type="entry name" value="RavA-like_AAA_lid"/>
</dbReference>
<dbReference type="PANTHER" id="PTHR32204:SF0">
    <property type="entry name" value="ATPASE RAVA"/>
    <property type="match status" value="1"/>
</dbReference>
<comment type="catalytic activity">
    <reaction evidence="6">
        <text>ATP + H2O = ADP + phosphate + H(+)</text>
        <dbReference type="Rhea" id="RHEA:13065"/>
        <dbReference type="ChEBI" id="CHEBI:15377"/>
        <dbReference type="ChEBI" id="CHEBI:15378"/>
        <dbReference type="ChEBI" id="CHEBI:30616"/>
        <dbReference type="ChEBI" id="CHEBI:43474"/>
        <dbReference type="ChEBI" id="CHEBI:456216"/>
    </reaction>
</comment>
<dbReference type="InterPro" id="IPR045427">
    <property type="entry name" value="MoxR"/>
</dbReference>
<feature type="binding site" evidence="6">
    <location>
        <position position="90"/>
    </location>
    <ligand>
        <name>ADP</name>
        <dbReference type="ChEBI" id="CHEBI:456216"/>
    </ligand>
</feature>
<name>A0A0F6B950_SALT1</name>
<accession>A0A0F6B950</accession>
<keyword evidence="1 6" id="KW-0963">Cytoplasm</keyword>
<feature type="binding site" evidence="6">
    <location>
        <position position="89"/>
    </location>
    <ligand>
        <name>ADP</name>
        <dbReference type="ChEBI" id="CHEBI:456216"/>
    </ligand>
</feature>
<feature type="binding site" evidence="6">
    <location>
        <position position="86"/>
    </location>
    <ligand>
        <name>ADP</name>
        <dbReference type="ChEBI" id="CHEBI:456216"/>
    </ligand>
</feature>
<comment type="subcellular location">
    <subcellularLocation>
        <location evidence="6">Cytoplasm</location>
    </subcellularLocation>
</comment>
<dbReference type="EC" id="3.6.1.-" evidence="6"/>
<comment type="function">
    <text evidence="6">Component of the RavA-ViaA chaperone complex, which may act on the membrane to optimize the function of some of the respiratory chains. RavA functions as an ATPase.</text>
</comment>
<dbReference type="Gene3D" id="2.40.128.430">
    <property type="match status" value="1"/>
</dbReference>
<gene>
    <name evidence="8" type="primary">yieN</name>
    <name evidence="6" type="synonym">ravA</name>
    <name evidence="8" type="ordered locus">STM14_4676</name>
</gene>
<evidence type="ECO:0000256" key="3">
    <source>
        <dbReference type="ARBA" id="ARBA00022801"/>
    </source>
</evidence>
<dbReference type="NCBIfam" id="NF010054">
    <property type="entry name" value="PRK13531.1"/>
    <property type="match status" value="1"/>
</dbReference>
<protein>
    <recommendedName>
        <fullName evidence="6">Regulatory ATPase RavA</fullName>
        <ecNumber evidence="6">3.6.1.-</ecNumber>
    </recommendedName>
    <alternativeName>
        <fullName evidence="6">Regulatory ATPase variant A</fullName>
    </alternativeName>
</protein>
<evidence type="ECO:0000256" key="4">
    <source>
        <dbReference type="ARBA" id="ARBA00022840"/>
    </source>
</evidence>
<feature type="binding site" evidence="6">
    <location>
        <position position="85"/>
    </location>
    <ligand>
        <name>ADP</name>
        <dbReference type="ChEBI" id="CHEBI:456216"/>
    </ligand>
</feature>
<dbReference type="CDD" id="cd00009">
    <property type="entry name" value="AAA"/>
    <property type="match status" value="1"/>
</dbReference>
<evidence type="ECO:0000256" key="6">
    <source>
        <dbReference type="HAMAP-Rule" id="MF_01625"/>
    </source>
</evidence>
<dbReference type="GO" id="GO:0005737">
    <property type="term" value="C:cytoplasm"/>
    <property type="evidence" value="ECO:0007669"/>
    <property type="project" value="UniProtKB-SubCell"/>
</dbReference>
<dbReference type="SMART" id="SM00382">
    <property type="entry name" value="AAA"/>
    <property type="match status" value="1"/>
</dbReference>
<keyword evidence="9" id="KW-1185">Reference proteome</keyword>
<evidence type="ECO:0000259" key="7">
    <source>
        <dbReference type="SMART" id="SM00382"/>
    </source>
</evidence>
<dbReference type="EMBL" id="CP001363">
    <property type="protein sequence ID" value="ACY91052.1"/>
    <property type="molecule type" value="Genomic_DNA"/>
</dbReference>
<dbReference type="AlphaFoldDB" id="A0A0F6B950"/>
<feature type="binding site" evidence="6">
    <location>
        <position position="59"/>
    </location>
    <ligand>
        <name>ADP</name>
        <dbReference type="ChEBI" id="CHEBI:456216"/>
    </ligand>
</feature>
<dbReference type="Pfam" id="PF17868">
    <property type="entry name" value="AAA_lid_8"/>
    <property type="match status" value="1"/>
</dbReference>
<dbReference type="InterPro" id="IPR023671">
    <property type="entry name" value="ATPase_RavA"/>
</dbReference>
<comment type="similarity">
    <text evidence="6">Belongs to the RavA family.</text>
</comment>
<dbReference type="HAMAP" id="MF_01625">
    <property type="entry name" value="ATPase_RavA"/>
    <property type="match status" value="1"/>
</dbReference>
<dbReference type="Pfam" id="PF20265">
    <property type="entry name" value="LARA_dom"/>
    <property type="match status" value="1"/>
</dbReference>
<dbReference type="Gene3D" id="3.40.50.300">
    <property type="entry name" value="P-loop containing nucleotide triphosphate hydrolases"/>
    <property type="match status" value="1"/>
</dbReference>
<comment type="activity regulation">
    <text evidence="6">ATPase activity is stimulated by ViaA.</text>
</comment>
<dbReference type="InterPro" id="IPR046932">
    <property type="entry name" value="RavA_LARA_sf"/>
</dbReference>
<keyword evidence="3 6" id="KW-0378">Hydrolase</keyword>
<proteinExistence type="inferred from homology"/>
<keyword evidence="5 6" id="KW-0143">Chaperone</keyword>